<keyword evidence="4" id="KW-0747">Spliceosome</keyword>
<evidence type="ECO:0000256" key="4">
    <source>
        <dbReference type="ARBA" id="ARBA00022728"/>
    </source>
</evidence>
<dbReference type="Proteomes" id="UP000008064">
    <property type="component" value="Unassembled WGS sequence"/>
</dbReference>
<dbReference type="GO" id="GO:0006397">
    <property type="term" value="P:mRNA processing"/>
    <property type="evidence" value="ECO:0007669"/>
    <property type="project" value="UniProtKB-KW"/>
</dbReference>
<reference evidence="7" key="1">
    <citation type="submission" date="2011-04" db="EMBL/GenBank/DDBJ databases">
        <title>Evolution of plant cell wall degrading machinery underlies the functional diversity of forest fungi.</title>
        <authorList>
            <consortium name="US DOE Joint Genome Institute (JGI-PGF)"/>
            <person name="Eastwood D.C."/>
            <person name="Floudas D."/>
            <person name="Binder M."/>
            <person name="Majcherczyk A."/>
            <person name="Schneider P."/>
            <person name="Aerts A."/>
            <person name="Asiegbu F.O."/>
            <person name="Baker S.E."/>
            <person name="Barry K."/>
            <person name="Bendiksby M."/>
            <person name="Blumentritt M."/>
            <person name="Coutinho P.M."/>
            <person name="Cullen D."/>
            <person name="Cullen D."/>
            <person name="Gathman A."/>
            <person name="Goodell B."/>
            <person name="Henrissat B."/>
            <person name="Ihrmark K."/>
            <person name="Kauserud H."/>
            <person name="Kohler A."/>
            <person name="LaButti K."/>
            <person name="Lapidus A."/>
            <person name="Lavin J.L."/>
            <person name="Lee Y.-H."/>
            <person name="Lindquist E."/>
            <person name="Lilly W."/>
            <person name="Lucas S."/>
            <person name="Morin E."/>
            <person name="Murat C."/>
            <person name="Oguiza J.A."/>
            <person name="Park J."/>
            <person name="Pisabarro A.G."/>
            <person name="Riley R."/>
            <person name="Rosling A."/>
            <person name="Salamov A."/>
            <person name="Schmidt O."/>
            <person name="Schmutz J."/>
            <person name="Skrede I."/>
            <person name="Stenlid J."/>
            <person name="Wiebenga A."/>
            <person name="Xie X."/>
            <person name="Kues U."/>
            <person name="Hibbett D.S."/>
            <person name="Hoffmeister D."/>
            <person name="Hogberg N."/>
            <person name="Martin F."/>
            <person name="Grigoriev I.V."/>
            <person name="Watkinson S.C."/>
        </authorList>
    </citation>
    <scope>NUCLEOTIDE SEQUENCE</scope>
    <source>
        <strain evidence="7">S7.9</strain>
    </source>
</reference>
<protein>
    <recommendedName>
        <fullName evidence="8">Pre-mRNA-splicing factor SPF27</fullName>
    </recommendedName>
</protein>
<keyword evidence="5" id="KW-0508">mRNA splicing</keyword>
<evidence type="ECO:0000256" key="6">
    <source>
        <dbReference type="ARBA" id="ARBA00023242"/>
    </source>
</evidence>
<dbReference type="GO" id="GO:0071013">
    <property type="term" value="C:catalytic step 2 spliceosome"/>
    <property type="evidence" value="ECO:0007669"/>
    <property type="project" value="TreeGrafter"/>
</dbReference>
<evidence type="ECO:0000256" key="3">
    <source>
        <dbReference type="ARBA" id="ARBA00022664"/>
    </source>
</evidence>
<keyword evidence="3" id="KW-0507">mRNA processing</keyword>
<sequence>MTLEGWDRISICDSLPYYDTECEKIPYLTQKVDLELASEFTRLDGLHSGVPPADLFPRNATLLAELTRIETYNAMPPPLDLEETFAQLNEPLRTSPTSATDQTWQEVILSARVYLEHQRMRQLNLALVQTYGSNSWLTQNYPLQRMAEQAEKDLKSIIYLTSRVNQERIHFQTRIGEQLATLEARWTDLVSKVLQVQMSNVSLEIEIQELKQTEFQIRHRQ</sequence>
<dbReference type="PANTHER" id="PTHR13296">
    <property type="entry name" value="BCAS2 PROTEIN"/>
    <property type="match status" value="1"/>
</dbReference>
<evidence type="ECO:0000256" key="5">
    <source>
        <dbReference type="ARBA" id="ARBA00023187"/>
    </source>
</evidence>
<dbReference type="AlphaFoldDB" id="F8NE50"/>
<dbReference type="PANTHER" id="PTHR13296:SF0">
    <property type="entry name" value="PRE-MRNA-SPLICING FACTOR SPF27"/>
    <property type="match status" value="1"/>
</dbReference>
<dbReference type="OrthoDB" id="205794at2759"/>
<dbReference type="EMBL" id="GL945428">
    <property type="protein sequence ID" value="EGO30379.1"/>
    <property type="molecule type" value="Genomic_DNA"/>
</dbReference>
<dbReference type="GO" id="GO:0000974">
    <property type="term" value="C:Prp19 complex"/>
    <property type="evidence" value="ECO:0007669"/>
    <property type="project" value="TreeGrafter"/>
</dbReference>
<dbReference type="HOGENOM" id="CLU_082523_2_1_1"/>
<proteinExistence type="inferred from homology"/>
<comment type="similarity">
    <text evidence="2">Belongs to the SPF27 family.</text>
</comment>
<dbReference type="GO" id="GO:0008380">
    <property type="term" value="P:RNA splicing"/>
    <property type="evidence" value="ECO:0007669"/>
    <property type="project" value="UniProtKB-KW"/>
</dbReference>
<evidence type="ECO:0000256" key="2">
    <source>
        <dbReference type="ARBA" id="ARBA00010788"/>
    </source>
</evidence>
<accession>F8NE50</accession>
<gene>
    <name evidence="7" type="ORF">SERLADRAFT_454699</name>
</gene>
<comment type="subcellular location">
    <subcellularLocation>
        <location evidence="1">Nucleus</location>
    </subcellularLocation>
</comment>
<name>F8NE50_SERL9</name>
<dbReference type="KEGG" id="sla:SERLADRAFT_454699"/>
<evidence type="ECO:0008006" key="8">
    <source>
        <dbReference type="Google" id="ProtNLM"/>
    </source>
</evidence>
<evidence type="ECO:0000256" key="1">
    <source>
        <dbReference type="ARBA" id="ARBA00004123"/>
    </source>
</evidence>
<evidence type="ECO:0000313" key="7">
    <source>
        <dbReference type="EMBL" id="EGO30379.1"/>
    </source>
</evidence>
<organism>
    <name type="scientific">Serpula lacrymans var. lacrymans (strain S7.9)</name>
    <name type="common">Dry rot fungus</name>
    <dbReference type="NCBI Taxonomy" id="578457"/>
    <lineage>
        <taxon>Eukaryota</taxon>
        <taxon>Fungi</taxon>
        <taxon>Dikarya</taxon>
        <taxon>Basidiomycota</taxon>
        <taxon>Agaricomycotina</taxon>
        <taxon>Agaricomycetes</taxon>
        <taxon>Agaricomycetidae</taxon>
        <taxon>Boletales</taxon>
        <taxon>Coniophorineae</taxon>
        <taxon>Serpulaceae</taxon>
        <taxon>Serpula</taxon>
    </lineage>
</organism>
<dbReference type="GO" id="GO:0071011">
    <property type="term" value="C:precatalytic spliceosome"/>
    <property type="evidence" value="ECO:0007669"/>
    <property type="project" value="TreeGrafter"/>
</dbReference>
<keyword evidence="6" id="KW-0539">Nucleus</keyword>
<dbReference type="InterPro" id="IPR008409">
    <property type="entry name" value="SPF27"/>
</dbReference>
<dbReference type="RefSeq" id="XP_007312263.1">
    <property type="nucleotide sequence ID" value="XM_007312201.1"/>
</dbReference>
<dbReference type="GeneID" id="18817059"/>
<dbReference type="Pfam" id="PF05700">
    <property type="entry name" value="BCAS2"/>
    <property type="match status" value="1"/>
</dbReference>